<name>A0A835UNE0_VANPL</name>
<gene>
    <name evidence="1" type="ORF">HPP92_017395</name>
</gene>
<dbReference type="EMBL" id="JADCNM010000009">
    <property type="protein sequence ID" value="KAG0468067.1"/>
    <property type="molecule type" value="Genomic_DNA"/>
</dbReference>
<reference evidence="1 2" key="1">
    <citation type="journal article" date="2020" name="Nat. Food">
        <title>A phased Vanilla planifolia genome enables genetic improvement of flavour and production.</title>
        <authorList>
            <person name="Hasing T."/>
            <person name="Tang H."/>
            <person name="Brym M."/>
            <person name="Khazi F."/>
            <person name="Huang T."/>
            <person name="Chambers A.H."/>
        </authorList>
    </citation>
    <scope>NUCLEOTIDE SEQUENCE [LARGE SCALE GENOMIC DNA]</scope>
    <source>
        <tissue evidence="1">Leaf</tissue>
    </source>
</reference>
<evidence type="ECO:0000313" key="1">
    <source>
        <dbReference type="EMBL" id="KAG0468067.1"/>
    </source>
</evidence>
<sequence>MGCQLALTAYLVWGVRVAMMSGFGMATSRLLGLPFSCHHDDLELIVKARFWRRPLAATLNQMESFGDHLQHCGGLRQAALVEDKLEGYDEGQQGQQPM</sequence>
<proteinExistence type="predicted"/>
<comment type="caution">
    <text evidence="1">The sequence shown here is derived from an EMBL/GenBank/DDBJ whole genome shotgun (WGS) entry which is preliminary data.</text>
</comment>
<dbReference type="Proteomes" id="UP000639772">
    <property type="component" value="Chromosome 9"/>
</dbReference>
<dbReference type="AlphaFoldDB" id="A0A835UNE0"/>
<accession>A0A835UNE0</accession>
<organism evidence="1 2">
    <name type="scientific">Vanilla planifolia</name>
    <name type="common">Vanilla</name>
    <dbReference type="NCBI Taxonomy" id="51239"/>
    <lineage>
        <taxon>Eukaryota</taxon>
        <taxon>Viridiplantae</taxon>
        <taxon>Streptophyta</taxon>
        <taxon>Embryophyta</taxon>
        <taxon>Tracheophyta</taxon>
        <taxon>Spermatophyta</taxon>
        <taxon>Magnoliopsida</taxon>
        <taxon>Liliopsida</taxon>
        <taxon>Asparagales</taxon>
        <taxon>Orchidaceae</taxon>
        <taxon>Vanilloideae</taxon>
        <taxon>Vanilleae</taxon>
        <taxon>Vanilla</taxon>
    </lineage>
</organism>
<protein>
    <submittedName>
        <fullName evidence="1">Uncharacterized protein</fullName>
    </submittedName>
</protein>
<evidence type="ECO:0000313" key="2">
    <source>
        <dbReference type="Proteomes" id="UP000639772"/>
    </source>
</evidence>